<dbReference type="SUPFAM" id="SSF53807">
    <property type="entry name" value="Helical backbone' metal receptor"/>
    <property type="match status" value="1"/>
</dbReference>
<sequence>MGQRWRRWGMFAIANILMGLASCGPSASPPSNTPTPETTTSPETTAPTIPTIVALTSISADIVHTLAADSLVGIPGSPLLANDPRFAGLTTVSSGRTEPDLEKIVALKPNLVIGAAGFHDKTLERLTDLEINVLSVDIKGWDSLKTMTQSLATQLNADPTPLIERYDACLAKADASGPTAIVLASREPLLSPNSESWAGDFLQKFNIQNLTADLPGQSEFQGYITLSPEKILELNPQQLLFIDAGGGLDEEIAQLKTDPFWSQLTAVQSDQVYPFNYHGLINPGSVQSIEQACDSLG</sequence>
<evidence type="ECO:0000256" key="2">
    <source>
        <dbReference type="SAM" id="MobiDB-lite"/>
    </source>
</evidence>
<feature type="chain" id="PRO_5026907976" evidence="3">
    <location>
        <begin position="28"/>
        <end position="297"/>
    </location>
</feature>
<feature type="domain" description="Fe/B12 periplasmic-binding" evidence="4">
    <location>
        <begin position="51"/>
        <end position="297"/>
    </location>
</feature>
<keyword evidence="3" id="KW-0732">Signal</keyword>
<gene>
    <name evidence="5" type="ORF">D0962_21185</name>
</gene>
<dbReference type="Gene3D" id="3.40.50.1980">
    <property type="entry name" value="Nitrogenase molybdenum iron protein domain"/>
    <property type="match status" value="2"/>
</dbReference>
<dbReference type="Proteomes" id="UP000473574">
    <property type="component" value="Unassembled WGS sequence"/>
</dbReference>
<evidence type="ECO:0000256" key="3">
    <source>
        <dbReference type="SAM" id="SignalP"/>
    </source>
</evidence>
<feature type="signal peptide" evidence="3">
    <location>
        <begin position="1"/>
        <end position="27"/>
    </location>
</feature>
<dbReference type="InterPro" id="IPR050902">
    <property type="entry name" value="ABC_Transporter_SBP"/>
</dbReference>
<dbReference type="InterPro" id="IPR002491">
    <property type="entry name" value="ABC_transptr_periplasmic_BD"/>
</dbReference>
<proteinExistence type="inferred from homology"/>
<protein>
    <submittedName>
        <fullName evidence="5">ABC transporter substrate-binding protein</fullName>
    </submittedName>
</protein>
<evidence type="ECO:0000256" key="1">
    <source>
        <dbReference type="ARBA" id="ARBA00008814"/>
    </source>
</evidence>
<feature type="compositionally biased region" description="Low complexity" evidence="2">
    <location>
        <begin position="34"/>
        <end position="46"/>
    </location>
</feature>
<dbReference type="PANTHER" id="PTHR30535:SF34">
    <property type="entry name" value="MOLYBDATE-BINDING PROTEIN MOLA"/>
    <property type="match status" value="1"/>
</dbReference>
<dbReference type="PANTHER" id="PTHR30535">
    <property type="entry name" value="VITAMIN B12-BINDING PROTEIN"/>
    <property type="match status" value="1"/>
</dbReference>
<comment type="caution">
    <text evidence="5">The sequence shown here is derived from an EMBL/GenBank/DDBJ whole genome shotgun (WGS) entry which is preliminary data.</text>
</comment>
<reference evidence="5 6" key="1">
    <citation type="journal article" date="2020" name="Microb. Ecol.">
        <title>Ecogenomics of the Marine Benthic Filamentous Cyanobacterium Adonisia.</title>
        <authorList>
            <person name="Walter J.M."/>
            <person name="Coutinho F.H."/>
            <person name="Leomil L."/>
            <person name="Hargreaves P.I."/>
            <person name="Campeao M.E."/>
            <person name="Vieira V.V."/>
            <person name="Silva B.S."/>
            <person name="Fistarol G.O."/>
            <person name="Salomon P.S."/>
            <person name="Sawabe T."/>
            <person name="Mino S."/>
            <person name="Hosokawa M."/>
            <person name="Miyashita H."/>
            <person name="Maruyama F."/>
            <person name="van Verk M.C."/>
            <person name="Dutilh B.E."/>
            <person name="Thompson C.C."/>
            <person name="Thompson F.L."/>
        </authorList>
    </citation>
    <scope>NUCLEOTIDE SEQUENCE [LARGE SCALE GENOMIC DNA]</scope>
    <source>
        <strain evidence="5 6">CCMR0082</strain>
    </source>
</reference>
<dbReference type="Pfam" id="PF01497">
    <property type="entry name" value="Peripla_BP_2"/>
    <property type="match status" value="1"/>
</dbReference>
<dbReference type="PROSITE" id="PS50983">
    <property type="entry name" value="FE_B12_PBP"/>
    <property type="match status" value="1"/>
</dbReference>
<accession>A0A6M0S9S5</accession>
<evidence type="ECO:0000259" key="4">
    <source>
        <dbReference type="PROSITE" id="PS50983"/>
    </source>
</evidence>
<dbReference type="AlphaFoldDB" id="A0A6M0S9S5"/>
<feature type="region of interest" description="Disordered" evidence="2">
    <location>
        <begin position="25"/>
        <end position="46"/>
    </location>
</feature>
<dbReference type="EMBL" id="QZCE01000002">
    <property type="protein sequence ID" value="NEZ65258.1"/>
    <property type="molecule type" value="Genomic_DNA"/>
</dbReference>
<dbReference type="PROSITE" id="PS51257">
    <property type="entry name" value="PROKAR_LIPOPROTEIN"/>
    <property type="match status" value="1"/>
</dbReference>
<name>A0A6M0S9S5_9CYAN</name>
<comment type="similarity">
    <text evidence="1">Belongs to the bacterial solute-binding protein 8 family.</text>
</comment>
<organism evidence="5 6">
    <name type="scientific">Adonisia turfae CCMR0082</name>
    <dbReference type="NCBI Taxonomy" id="2304604"/>
    <lineage>
        <taxon>Bacteria</taxon>
        <taxon>Bacillati</taxon>
        <taxon>Cyanobacteriota</taxon>
        <taxon>Adonisia</taxon>
        <taxon>Adonisia turfae</taxon>
    </lineage>
</organism>
<evidence type="ECO:0000313" key="6">
    <source>
        <dbReference type="Proteomes" id="UP000473574"/>
    </source>
</evidence>
<evidence type="ECO:0000313" key="5">
    <source>
        <dbReference type="EMBL" id="NEZ65258.1"/>
    </source>
</evidence>
<dbReference type="GO" id="GO:0071281">
    <property type="term" value="P:cellular response to iron ion"/>
    <property type="evidence" value="ECO:0007669"/>
    <property type="project" value="TreeGrafter"/>
</dbReference>